<evidence type="ECO:0000256" key="12">
    <source>
        <dbReference type="SAM" id="SignalP"/>
    </source>
</evidence>
<dbReference type="PROSITE" id="PS50030">
    <property type="entry name" value="UBA"/>
    <property type="match status" value="1"/>
</dbReference>
<evidence type="ECO:0000256" key="2">
    <source>
        <dbReference type="ARBA" id="ARBA00004496"/>
    </source>
</evidence>
<comment type="similarity">
    <text evidence="3">Belongs to the DDI1 family.</text>
</comment>
<proteinExistence type="inferred from homology"/>
<sequence>MLLPLIVPLLIMCFIKDASSTSPAGQRDDTADDLLRTYSLQIMAVVEAAIRGTACYKDYVAGLKANKESPPNAGLVAGIHACAASSSGAWVQLRIARKTAQSPNFQRSGLITKALPDVLDTRTDHQGPYTRKLQRTLEDLSAAAKTAVEACEAAKQSRAKVLDELKKPLKDRRINVTELTVRAEETDDGGWQLVVLGAVVAGVAVAGVVTYGPFIAADAQTARAVEALDEAATAIGDMTARFSAMARSNPERVNIGMAARLRNSRAEARRLLEFADMKLAEQDSLLPDVPADQRAEAGAIIHTASFQVEDARILIDRAAAWHLWFKAYVRSLQHRVASQWCGGIVMNIERGRDGRNGPTLPACTALNSAASCPWKPVLPTWTLKPPSILTSSFPRIPLLFSQPYRTPLIAIGGAAPSSQIPPPSDLLSPSSFTDTRYKASAGQLPPATMRITLSIYNPQAANQDNLVTLDIFPDMTISTLRESIQADANIPPASQQIYHNGRLISDDSKTMEELQIADGDMLAVHVRPPRAAAAPAQAQRAQAARPPAAAPAEPQSQPRQGGDNDPEMVRLQVLGDPALRQQLQRQHPELAAAAEDPARFAAILRDAQDRERRERLERQREIERLNDDPFNIENQRKIEDMIRQERVMENLQNAMEHNPEVFGRVHMLYINVEVNGHKVKAFVDSGAQATIISPSCAEACGIMRLVDTRFAGVARGVGTANIIGRVHSAQIKIGQLHLPCSFTVMEGKSTDLLLGLDMLKRYQATIDLAKDKLCIQGEEVPFLGEADIPKDEEAAAAQEPTIPGPAGTSIGQRSGVVMPPGEAQQQQQQQQPTAPTPTPPAPAAQVPAAAAPNVTPAHVDSLMAMGATREQAVQALQAAEDNVDVAAGLIFF</sequence>
<feature type="compositionally biased region" description="Low complexity" evidence="11">
    <location>
        <begin position="843"/>
        <end position="853"/>
    </location>
</feature>
<keyword evidence="7" id="KW-0645">Protease</keyword>
<dbReference type="Gene3D" id="1.10.8.10">
    <property type="entry name" value="DNA helicase RuvA subunit, C-terminal domain"/>
    <property type="match status" value="1"/>
</dbReference>
<protein>
    <recommendedName>
        <fullName evidence="5">DNA damage-inducible protein 1</fullName>
    </recommendedName>
</protein>
<gene>
    <name evidence="15" type="ORF">Purlil1_8065</name>
</gene>
<feature type="compositionally biased region" description="Low complexity" evidence="11">
    <location>
        <begin position="823"/>
        <end position="833"/>
    </location>
</feature>
<evidence type="ECO:0000256" key="7">
    <source>
        <dbReference type="ARBA" id="ARBA00022670"/>
    </source>
</evidence>
<dbReference type="InterPro" id="IPR000626">
    <property type="entry name" value="Ubiquitin-like_dom"/>
</dbReference>
<feature type="compositionally biased region" description="Low complexity" evidence="11">
    <location>
        <begin position="529"/>
        <end position="560"/>
    </location>
</feature>
<organism evidence="15 16">
    <name type="scientific">Purpureocillium lilacinum</name>
    <name type="common">Paecilomyces lilacinus</name>
    <dbReference type="NCBI Taxonomy" id="33203"/>
    <lineage>
        <taxon>Eukaryota</taxon>
        <taxon>Fungi</taxon>
        <taxon>Dikarya</taxon>
        <taxon>Ascomycota</taxon>
        <taxon>Pezizomycotina</taxon>
        <taxon>Sordariomycetes</taxon>
        <taxon>Hypocreomycetidae</taxon>
        <taxon>Hypocreales</taxon>
        <taxon>Ophiocordycipitaceae</taxon>
        <taxon>Purpureocillium</taxon>
    </lineage>
</organism>
<dbReference type="InterPro" id="IPR033882">
    <property type="entry name" value="DDI1_N"/>
</dbReference>
<dbReference type="SUPFAM" id="SSF54236">
    <property type="entry name" value="Ubiquitin-like"/>
    <property type="match status" value="1"/>
</dbReference>
<evidence type="ECO:0000313" key="15">
    <source>
        <dbReference type="EMBL" id="KAK4087475.1"/>
    </source>
</evidence>
<comment type="caution">
    <text evidence="15">The sequence shown here is derived from an EMBL/GenBank/DDBJ whole genome shotgun (WGS) entry which is preliminary data.</text>
</comment>
<dbReference type="PROSITE" id="PS50053">
    <property type="entry name" value="UBIQUITIN_2"/>
    <property type="match status" value="1"/>
</dbReference>
<comment type="subcellular location">
    <subcellularLocation>
        <location evidence="2">Cytoplasm</location>
    </subcellularLocation>
</comment>
<evidence type="ECO:0000259" key="13">
    <source>
        <dbReference type="PROSITE" id="PS50030"/>
    </source>
</evidence>
<dbReference type="Gene3D" id="3.10.20.90">
    <property type="entry name" value="Phosphatidylinositol 3-kinase Catalytic Subunit, Chain A, domain 1"/>
    <property type="match status" value="1"/>
</dbReference>
<dbReference type="InterPro" id="IPR021109">
    <property type="entry name" value="Peptidase_aspartic_dom_sf"/>
</dbReference>
<comment type="subunit">
    <text evidence="4">Binds ubiquitin and polyubiquitinated proteins.</text>
</comment>
<keyword evidence="9" id="KW-0378">Hydrolase</keyword>
<dbReference type="InterPro" id="IPR019103">
    <property type="entry name" value="Peptidase_aspartic_DDI1-type"/>
</dbReference>
<dbReference type="Pfam" id="PF00627">
    <property type="entry name" value="UBA"/>
    <property type="match status" value="1"/>
</dbReference>
<evidence type="ECO:0000256" key="9">
    <source>
        <dbReference type="ARBA" id="ARBA00022801"/>
    </source>
</evidence>
<keyword evidence="12" id="KW-0732">Signal</keyword>
<evidence type="ECO:0000256" key="1">
    <source>
        <dbReference type="ARBA" id="ARBA00003231"/>
    </source>
</evidence>
<dbReference type="Gene3D" id="2.40.70.10">
    <property type="entry name" value="Acid Proteases"/>
    <property type="match status" value="1"/>
</dbReference>
<dbReference type="CDD" id="cd05479">
    <property type="entry name" value="RP_DDI"/>
    <property type="match status" value="1"/>
</dbReference>
<dbReference type="InterPro" id="IPR029071">
    <property type="entry name" value="Ubiquitin-like_domsf"/>
</dbReference>
<keyword evidence="16" id="KW-1185">Reference proteome</keyword>
<evidence type="ECO:0000256" key="6">
    <source>
        <dbReference type="ARBA" id="ARBA00022490"/>
    </source>
</evidence>
<dbReference type="InterPro" id="IPR015940">
    <property type="entry name" value="UBA"/>
</dbReference>
<feature type="domain" description="UBA" evidence="13">
    <location>
        <begin position="853"/>
        <end position="892"/>
    </location>
</feature>
<dbReference type="EMBL" id="JAWRVI010000031">
    <property type="protein sequence ID" value="KAK4087475.1"/>
    <property type="molecule type" value="Genomic_DNA"/>
</dbReference>
<comment type="function">
    <text evidence="1">Probable aspartic protease. May be involved in the regulation of exocytosis. Acts as a linker between the 19S proteasome and polyubiquitinated proteins via UBA domain interactions with ubiquitin for their subsequent degradation. Required for S-phase checkpoint control.</text>
</comment>
<name>A0ABR0BTY4_PURLI</name>
<reference evidence="15 16" key="1">
    <citation type="journal article" date="2024" name="Microbiol. Resour. Announc.">
        <title>Genome annotations for the ascomycete fungi Trichoderma harzianum, Trichoderma aggressivum, and Purpureocillium lilacinum.</title>
        <authorList>
            <person name="Beijen E.P.W."/>
            <person name="Ohm R.A."/>
        </authorList>
    </citation>
    <scope>NUCLEOTIDE SEQUENCE [LARGE SCALE GENOMIC DNA]</scope>
    <source>
        <strain evidence="15 16">CBS 150709</strain>
    </source>
</reference>
<dbReference type="Pfam" id="PF09668">
    <property type="entry name" value="Asp_protease"/>
    <property type="match status" value="1"/>
</dbReference>
<evidence type="ECO:0000256" key="8">
    <source>
        <dbReference type="ARBA" id="ARBA00022750"/>
    </source>
</evidence>
<accession>A0ABR0BTY4</accession>
<dbReference type="Proteomes" id="UP001287286">
    <property type="component" value="Unassembled WGS sequence"/>
</dbReference>
<dbReference type="Pfam" id="PF00240">
    <property type="entry name" value="ubiquitin"/>
    <property type="match status" value="1"/>
</dbReference>
<feature type="coiled-coil region" evidence="10">
    <location>
        <begin position="608"/>
        <end position="654"/>
    </location>
</feature>
<dbReference type="SUPFAM" id="SSF46934">
    <property type="entry name" value="UBA-like"/>
    <property type="match status" value="1"/>
</dbReference>
<evidence type="ECO:0000256" key="11">
    <source>
        <dbReference type="SAM" id="MobiDB-lite"/>
    </source>
</evidence>
<keyword evidence="6" id="KW-0963">Cytoplasm</keyword>
<dbReference type="SMART" id="SM00165">
    <property type="entry name" value="UBA"/>
    <property type="match status" value="1"/>
</dbReference>
<dbReference type="InterPro" id="IPR009060">
    <property type="entry name" value="UBA-like_sf"/>
</dbReference>
<dbReference type="PANTHER" id="PTHR12917">
    <property type="entry name" value="ASPARTYL PROTEASE DDI-RELATED"/>
    <property type="match status" value="1"/>
</dbReference>
<dbReference type="SMART" id="SM00213">
    <property type="entry name" value="UBQ"/>
    <property type="match status" value="1"/>
</dbReference>
<feature type="region of interest" description="Disordered" evidence="11">
    <location>
        <begin position="529"/>
        <end position="567"/>
    </location>
</feature>
<feature type="region of interest" description="Disordered" evidence="11">
    <location>
        <begin position="792"/>
        <end position="853"/>
    </location>
</feature>
<feature type="signal peptide" evidence="12">
    <location>
        <begin position="1"/>
        <end position="20"/>
    </location>
</feature>
<evidence type="ECO:0000256" key="5">
    <source>
        <dbReference type="ARBA" id="ARBA00021491"/>
    </source>
</evidence>
<evidence type="ECO:0000313" key="16">
    <source>
        <dbReference type="Proteomes" id="UP001287286"/>
    </source>
</evidence>
<evidence type="ECO:0000256" key="10">
    <source>
        <dbReference type="SAM" id="Coils"/>
    </source>
</evidence>
<evidence type="ECO:0000259" key="14">
    <source>
        <dbReference type="PROSITE" id="PS50053"/>
    </source>
</evidence>
<feature type="domain" description="Ubiquitin-like" evidence="14">
    <location>
        <begin position="449"/>
        <end position="531"/>
    </location>
</feature>
<feature type="chain" id="PRO_5047442480" description="DNA damage-inducible protein 1" evidence="12">
    <location>
        <begin position="21"/>
        <end position="892"/>
    </location>
</feature>
<dbReference type="SUPFAM" id="SSF50630">
    <property type="entry name" value="Acid proteases"/>
    <property type="match status" value="1"/>
</dbReference>
<dbReference type="CDD" id="cd01796">
    <property type="entry name" value="Ubl_Ddi1_like"/>
    <property type="match status" value="1"/>
</dbReference>
<evidence type="ECO:0000256" key="4">
    <source>
        <dbReference type="ARBA" id="ARBA00011128"/>
    </source>
</evidence>
<evidence type="ECO:0000256" key="3">
    <source>
        <dbReference type="ARBA" id="ARBA00009136"/>
    </source>
</evidence>
<keyword evidence="10" id="KW-0175">Coiled coil</keyword>
<keyword evidence="8" id="KW-0064">Aspartyl protease</keyword>
<dbReference type="PANTHER" id="PTHR12917:SF1">
    <property type="entry name" value="AT13091P"/>
    <property type="match status" value="1"/>
</dbReference>